<comment type="catalytic activity">
    <reaction evidence="11">
        <text>L-lysyl(4)-[histone H3] + 3 S-adenosyl-L-methionine = N(6),N(6),N(6)-trimethyl-L-lysyl(4)-[histone H3] + 3 S-adenosyl-L-homocysteine + 3 H(+)</text>
        <dbReference type="Rhea" id="RHEA:60260"/>
        <dbReference type="Rhea" id="RHEA-COMP:15537"/>
        <dbReference type="Rhea" id="RHEA-COMP:15547"/>
        <dbReference type="ChEBI" id="CHEBI:15378"/>
        <dbReference type="ChEBI" id="CHEBI:29969"/>
        <dbReference type="ChEBI" id="CHEBI:57856"/>
        <dbReference type="ChEBI" id="CHEBI:59789"/>
        <dbReference type="ChEBI" id="CHEBI:61961"/>
        <dbReference type="EC" id="2.1.1.354"/>
    </reaction>
</comment>
<dbReference type="InterPro" id="IPR003616">
    <property type="entry name" value="Post-SET_dom"/>
</dbReference>
<keyword evidence="10" id="KW-0539">Nucleus</keyword>
<accession>A0A2I0X4X4</accession>
<dbReference type="PROSITE" id="PS50829">
    <property type="entry name" value="GYF"/>
    <property type="match status" value="1"/>
</dbReference>
<evidence type="ECO:0000256" key="9">
    <source>
        <dbReference type="ARBA" id="ARBA00023163"/>
    </source>
</evidence>
<dbReference type="PANTHER" id="PTHR45814">
    <property type="entry name" value="HISTONE-LYSINE N-METHYLTRANSFERASE SETD1"/>
    <property type="match status" value="1"/>
</dbReference>
<feature type="domain" description="Post-SET" evidence="17">
    <location>
        <begin position="1307"/>
        <end position="1323"/>
    </location>
</feature>
<dbReference type="PANTHER" id="PTHR45814:SF2">
    <property type="entry name" value="HISTONE-LYSINE N-METHYLTRANSFERASE SETD1"/>
    <property type="match status" value="1"/>
</dbReference>
<sequence length="1323" mass="147459">MIFSVCTVSCSYVCYNFGIQVACNELYEEIEFLPGCCTKKEFYTLANSHDYCHKFGTRKWLNSSTPELTQSESSLCIEVIGNVDLNENFEYTSSHCFSDGHGGSSSSSYLPEKFGSSVTMEGGSLSANNSSDISWSYGAGTMAVHDNNHGGYAQQTYVNGWMYVNETGQLCGPYTQQQLDEGLSTGFLPEQLLVYPVINGTLTNPVYLKYIKHLSNSCWSVNSQTMTPSASMGSTVYCSATHGQGTSSTLPSLYPKHDDHAQHSVAQPTATFGSHSCGSQNPNTGIAKNATSRLSALISSEESNWMFEDEDGRKHGPHSFAELYYWHSSSYLHDSSMIHHIDSKCGPFTLLTLVEEWCRIQNISEADSNGGGFVSFSRFITDISEDLSVQLHSLILKAARRVFLDEIISTIIPEFYASRKSRRHHRIESAGKDVRHSSFSVKELKNMTEKKPYAVSGRPSVSLQVKNEPKMPSNTPVDCSTDDFSLCTINNFSELLLEVYKAFYYDSMKVLWSTVLSETVSDYCAKWHKRKSSSHRNVLSVRSISIEGDGRNIDLVHKSTTEAAEIVHSAPHATNNHEMDFPPGFGPEVRDVDILTCFPSDRSLSEAVGTKQIDLQLTDMLAISLKEVQGDLECNLYLSAKKSLFEYYEDVLKEELTNMLCLEAEDNINKARIVEDFMVSSVYQSPTGEEVEGVEAEAEHVDKIEVTDDRSASHCLFDVCDSVAVAADLAESPGPLSSLSTQIAKAFERMGPPMVNLLKDEIVDELFPPGVEAGANAALLTLSKKNKIRPAGLNEDVPVIGKYVALAICRQKLHDEFLKEWGSSHLLSFLHESFNSCDYFRRHEVDPVAANPEGENFNNLLENVSNSAEVVDKLKESLQQMKSSRPFGVSFNGSLTYFRKKKHSKPKSGPLLESFELIKKVGNISIDQMQHVGSESPWPQINDMDSELRELDVDLVYSSSLPTRNQNKLPDGCSSTKKKSRKSRKIAHEIHIDEGVYIDDIKHDVEQLSVSQHDSDKVKKIGNASHMLIDCPEPEGLSSGISKSKSYPSLKRKADDQLAPPPKVAKLSRKIKVKKASQKVASRRIVKPSKLLVPCPKTNGCARSSISGWDWRQWSRNALPSERARLRGNRDVVPHSSCSDANGNQNSNNKGPSARTNRVKLRNLLAAAEGAELLKVTQLKARKKHLCFQRSKIHDWGLVALEPIEAEDFVIEYVGELIRRQISDIRELKYEKMGIGSSYLFRLDDGFVVDATRRGGLARFINHSCEPNCYTKVITVDGQKKIFIYAKRHISTGEELTYNYKFPLEEKKIPCNCGSKRCRGSMN</sequence>
<keyword evidence="5" id="KW-0949">S-adenosyl-L-methionine</keyword>
<dbReference type="GO" id="GO:0140999">
    <property type="term" value="F:histone H3K4 trimethyltransferase activity"/>
    <property type="evidence" value="ECO:0007669"/>
    <property type="project" value="UniProtKB-EC"/>
</dbReference>
<keyword evidence="8" id="KW-0805">Transcription regulation</keyword>
<dbReference type="PROSITE" id="PS50280">
    <property type="entry name" value="SET"/>
    <property type="match status" value="1"/>
</dbReference>
<evidence type="ECO:0000259" key="15">
    <source>
        <dbReference type="PROSITE" id="PS50280"/>
    </source>
</evidence>
<proteinExistence type="predicted"/>
<dbReference type="CDD" id="cd19169">
    <property type="entry name" value="SET_SETD1"/>
    <property type="match status" value="1"/>
</dbReference>
<feature type="domain" description="SET" evidence="15">
    <location>
        <begin position="1184"/>
        <end position="1301"/>
    </location>
</feature>
<evidence type="ECO:0000313" key="19">
    <source>
        <dbReference type="Proteomes" id="UP000233837"/>
    </source>
</evidence>
<comment type="catalytic activity">
    <reaction evidence="13">
        <text>N(6),N(6)-dimethyl-L-lysyl(4)-[histone H3] + S-adenosyl-L-methionine = N(6),N(6),N(6)-trimethyl-L-lysyl(4)-[histone H3] + S-adenosyl-L-homocysteine + H(+)</text>
        <dbReference type="Rhea" id="RHEA:60272"/>
        <dbReference type="Rhea" id="RHEA-COMP:15537"/>
        <dbReference type="Rhea" id="RHEA-COMP:15540"/>
        <dbReference type="ChEBI" id="CHEBI:15378"/>
        <dbReference type="ChEBI" id="CHEBI:57856"/>
        <dbReference type="ChEBI" id="CHEBI:59789"/>
        <dbReference type="ChEBI" id="CHEBI:61961"/>
        <dbReference type="ChEBI" id="CHEBI:61976"/>
    </reaction>
</comment>
<dbReference type="SMART" id="SM00508">
    <property type="entry name" value="PostSET"/>
    <property type="match status" value="1"/>
</dbReference>
<evidence type="ECO:0000256" key="12">
    <source>
        <dbReference type="ARBA" id="ARBA00047583"/>
    </source>
</evidence>
<evidence type="ECO:0000256" key="7">
    <source>
        <dbReference type="ARBA" id="ARBA00022884"/>
    </source>
</evidence>
<evidence type="ECO:0000256" key="8">
    <source>
        <dbReference type="ARBA" id="ARBA00023015"/>
    </source>
</evidence>
<evidence type="ECO:0000256" key="3">
    <source>
        <dbReference type="ARBA" id="ARBA00022603"/>
    </source>
</evidence>
<evidence type="ECO:0000256" key="14">
    <source>
        <dbReference type="SAM" id="MobiDB-lite"/>
    </source>
</evidence>
<comment type="subcellular location">
    <subcellularLocation>
        <location evidence="1">Nucleus</location>
    </subcellularLocation>
</comment>
<evidence type="ECO:0000256" key="10">
    <source>
        <dbReference type="ARBA" id="ARBA00023242"/>
    </source>
</evidence>
<feature type="region of interest" description="Disordered" evidence="14">
    <location>
        <begin position="1034"/>
        <end position="1064"/>
    </location>
</feature>
<feature type="region of interest" description="Disordered" evidence="14">
    <location>
        <begin position="962"/>
        <end position="985"/>
    </location>
</feature>
<feature type="compositionally biased region" description="Polar residues" evidence="14">
    <location>
        <begin position="1136"/>
        <end position="1156"/>
    </location>
</feature>
<dbReference type="InterPro" id="IPR037841">
    <property type="entry name" value="SET_SETD1A/B"/>
</dbReference>
<evidence type="ECO:0000256" key="2">
    <source>
        <dbReference type="ARBA" id="ARBA00012182"/>
    </source>
</evidence>
<gene>
    <name evidence="18" type="primary">ATX2</name>
    <name evidence="18" type="ORF">MA16_Dca025709</name>
</gene>
<evidence type="ECO:0000259" key="16">
    <source>
        <dbReference type="PROSITE" id="PS50829"/>
    </source>
</evidence>
<feature type="domain" description="GYF" evidence="16">
    <location>
        <begin position="302"/>
        <end position="352"/>
    </location>
</feature>
<evidence type="ECO:0000256" key="6">
    <source>
        <dbReference type="ARBA" id="ARBA00022853"/>
    </source>
</evidence>
<keyword evidence="19" id="KW-1185">Reference proteome</keyword>
<keyword evidence="3 18" id="KW-0489">Methyltransferase</keyword>
<keyword evidence="7" id="KW-0694">RNA-binding</keyword>
<dbReference type="InterPro" id="IPR003169">
    <property type="entry name" value="GYF"/>
</dbReference>
<dbReference type="EMBL" id="KZ502151">
    <property type="protein sequence ID" value="PKU82955.1"/>
    <property type="molecule type" value="Genomic_DNA"/>
</dbReference>
<evidence type="ECO:0000313" key="18">
    <source>
        <dbReference type="EMBL" id="PKU82955.1"/>
    </source>
</evidence>
<dbReference type="PROSITE" id="PS50868">
    <property type="entry name" value="POST_SET"/>
    <property type="match status" value="1"/>
</dbReference>
<comment type="catalytic activity">
    <reaction evidence="12">
        <text>N(6)-methyl-L-lysyl(4)-[histone H3] + S-adenosyl-L-methionine = N(6),N(6)-dimethyl-L-lysyl(4)-[histone H3] + S-adenosyl-L-homocysteine + H(+)</text>
        <dbReference type="Rhea" id="RHEA:60268"/>
        <dbReference type="Rhea" id="RHEA-COMP:15540"/>
        <dbReference type="Rhea" id="RHEA-COMP:15543"/>
        <dbReference type="ChEBI" id="CHEBI:15378"/>
        <dbReference type="ChEBI" id="CHEBI:57856"/>
        <dbReference type="ChEBI" id="CHEBI:59789"/>
        <dbReference type="ChEBI" id="CHEBI:61929"/>
        <dbReference type="ChEBI" id="CHEBI:61976"/>
    </reaction>
</comment>
<dbReference type="InterPro" id="IPR035445">
    <property type="entry name" value="GYF-like_dom_sf"/>
</dbReference>
<feature type="compositionally biased region" description="Basic residues" evidence="14">
    <location>
        <begin position="976"/>
        <end position="985"/>
    </location>
</feature>
<dbReference type="Gene3D" id="2.170.270.10">
    <property type="entry name" value="SET domain"/>
    <property type="match status" value="1"/>
</dbReference>
<dbReference type="Gene3D" id="3.30.1490.40">
    <property type="match status" value="2"/>
</dbReference>
<dbReference type="GO" id="GO:0032259">
    <property type="term" value="P:methylation"/>
    <property type="evidence" value="ECO:0007669"/>
    <property type="project" value="UniProtKB-KW"/>
</dbReference>
<dbReference type="SUPFAM" id="SSF55277">
    <property type="entry name" value="GYF domain"/>
    <property type="match status" value="1"/>
</dbReference>
<evidence type="ECO:0000256" key="13">
    <source>
        <dbReference type="ARBA" id="ARBA00049129"/>
    </source>
</evidence>
<dbReference type="EC" id="2.1.1.354" evidence="2"/>
<dbReference type="InterPro" id="IPR001214">
    <property type="entry name" value="SET_dom"/>
</dbReference>
<organism evidence="18 19">
    <name type="scientific">Dendrobium catenatum</name>
    <dbReference type="NCBI Taxonomy" id="906689"/>
    <lineage>
        <taxon>Eukaryota</taxon>
        <taxon>Viridiplantae</taxon>
        <taxon>Streptophyta</taxon>
        <taxon>Embryophyta</taxon>
        <taxon>Tracheophyta</taxon>
        <taxon>Spermatophyta</taxon>
        <taxon>Magnoliopsida</taxon>
        <taxon>Liliopsida</taxon>
        <taxon>Asparagales</taxon>
        <taxon>Orchidaceae</taxon>
        <taxon>Epidendroideae</taxon>
        <taxon>Malaxideae</taxon>
        <taxon>Dendrobiinae</taxon>
        <taxon>Dendrobium</taxon>
    </lineage>
</organism>
<dbReference type="InterPro" id="IPR044570">
    <property type="entry name" value="Set1-like"/>
</dbReference>
<name>A0A2I0X4X4_9ASPA</name>
<dbReference type="SUPFAM" id="SSF82199">
    <property type="entry name" value="SET domain"/>
    <property type="match status" value="1"/>
</dbReference>
<feature type="compositionally biased region" description="Low complexity" evidence="14">
    <location>
        <begin position="1036"/>
        <end position="1049"/>
    </location>
</feature>
<protein>
    <recommendedName>
        <fullName evidence="2">[histone H3]-lysine(4) N-trimethyltransferase</fullName>
        <ecNumber evidence="2">2.1.1.354</ecNumber>
    </recommendedName>
</protein>
<keyword evidence="6" id="KW-0156">Chromatin regulator</keyword>
<reference evidence="18 19" key="1">
    <citation type="journal article" date="2016" name="Sci. Rep.">
        <title>The Dendrobium catenatum Lindl. genome sequence provides insights into polysaccharide synthase, floral development and adaptive evolution.</title>
        <authorList>
            <person name="Zhang G.Q."/>
            <person name="Xu Q."/>
            <person name="Bian C."/>
            <person name="Tsai W.C."/>
            <person name="Yeh C.M."/>
            <person name="Liu K.W."/>
            <person name="Yoshida K."/>
            <person name="Zhang L.S."/>
            <person name="Chang S.B."/>
            <person name="Chen F."/>
            <person name="Shi Y."/>
            <person name="Su Y.Y."/>
            <person name="Zhang Y.Q."/>
            <person name="Chen L.J."/>
            <person name="Yin Y."/>
            <person name="Lin M."/>
            <person name="Huang H."/>
            <person name="Deng H."/>
            <person name="Wang Z.W."/>
            <person name="Zhu S.L."/>
            <person name="Zhao X."/>
            <person name="Deng C."/>
            <person name="Niu S.C."/>
            <person name="Huang J."/>
            <person name="Wang M."/>
            <person name="Liu G.H."/>
            <person name="Yang H.J."/>
            <person name="Xiao X.J."/>
            <person name="Hsiao Y.Y."/>
            <person name="Wu W.L."/>
            <person name="Chen Y.Y."/>
            <person name="Mitsuda N."/>
            <person name="Ohme-Takagi M."/>
            <person name="Luo Y.B."/>
            <person name="Van de Peer Y."/>
            <person name="Liu Z.J."/>
        </authorList>
    </citation>
    <scope>NUCLEOTIDE SEQUENCE [LARGE SCALE GENOMIC DNA]</scope>
    <source>
        <tissue evidence="18">The whole plant</tissue>
    </source>
</reference>
<dbReference type="GO" id="GO:0048188">
    <property type="term" value="C:Set1C/COMPASS complex"/>
    <property type="evidence" value="ECO:0007669"/>
    <property type="project" value="InterPro"/>
</dbReference>
<evidence type="ECO:0000256" key="4">
    <source>
        <dbReference type="ARBA" id="ARBA00022679"/>
    </source>
</evidence>
<evidence type="ECO:0000259" key="17">
    <source>
        <dbReference type="PROSITE" id="PS50868"/>
    </source>
</evidence>
<dbReference type="STRING" id="906689.A0A2I0X4X4"/>
<dbReference type="GO" id="GO:0003723">
    <property type="term" value="F:RNA binding"/>
    <property type="evidence" value="ECO:0007669"/>
    <property type="project" value="UniProtKB-KW"/>
</dbReference>
<dbReference type="SMART" id="SM00317">
    <property type="entry name" value="SET"/>
    <property type="match status" value="1"/>
</dbReference>
<evidence type="ECO:0000256" key="11">
    <source>
        <dbReference type="ARBA" id="ARBA00047571"/>
    </source>
</evidence>
<keyword evidence="4 18" id="KW-0808">Transferase</keyword>
<dbReference type="Pfam" id="PF00856">
    <property type="entry name" value="SET"/>
    <property type="match status" value="1"/>
</dbReference>
<evidence type="ECO:0000256" key="5">
    <source>
        <dbReference type="ARBA" id="ARBA00022691"/>
    </source>
</evidence>
<evidence type="ECO:0000256" key="1">
    <source>
        <dbReference type="ARBA" id="ARBA00004123"/>
    </source>
</evidence>
<dbReference type="Proteomes" id="UP000233837">
    <property type="component" value="Unassembled WGS sequence"/>
</dbReference>
<feature type="region of interest" description="Disordered" evidence="14">
    <location>
        <begin position="1125"/>
        <end position="1156"/>
    </location>
</feature>
<reference evidence="18 19" key="2">
    <citation type="journal article" date="2017" name="Nature">
        <title>The Apostasia genome and the evolution of orchids.</title>
        <authorList>
            <person name="Zhang G.Q."/>
            <person name="Liu K.W."/>
            <person name="Li Z."/>
            <person name="Lohaus R."/>
            <person name="Hsiao Y.Y."/>
            <person name="Niu S.C."/>
            <person name="Wang J.Y."/>
            <person name="Lin Y.C."/>
            <person name="Xu Q."/>
            <person name="Chen L.J."/>
            <person name="Yoshida K."/>
            <person name="Fujiwara S."/>
            <person name="Wang Z.W."/>
            <person name="Zhang Y.Q."/>
            <person name="Mitsuda N."/>
            <person name="Wang M."/>
            <person name="Liu G.H."/>
            <person name="Pecoraro L."/>
            <person name="Huang H.X."/>
            <person name="Xiao X.J."/>
            <person name="Lin M."/>
            <person name="Wu X.Y."/>
            <person name="Wu W.L."/>
            <person name="Chen Y.Y."/>
            <person name="Chang S.B."/>
            <person name="Sakamoto S."/>
            <person name="Ohme-Takagi M."/>
            <person name="Yagi M."/>
            <person name="Zeng S.J."/>
            <person name="Shen C.Y."/>
            <person name="Yeh C.M."/>
            <person name="Luo Y.B."/>
            <person name="Tsai W.C."/>
            <person name="Van de Peer Y."/>
            <person name="Liu Z.J."/>
        </authorList>
    </citation>
    <scope>NUCLEOTIDE SEQUENCE [LARGE SCALE GENOMIC DNA]</scope>
    <source>
        <tissue evidence="18">The whole plant</tissue>
    </source>
</reference>
<keyword evidence="9" id="KW-0804">Transcription</keyword>
<dbReference type="InterPro" id="IPR046341">
    <property type="entry name" value="SET_dom_sf"/>
</dbReference>